<dbReference type="RefSeq" id="WP_088875838.1">
    <property type="nucleotide sequence ID" value="NZ_CP018308.1"/>
</dbReference>
<accession>A0AAN1FD31</accession>
<proteinExistence type="predicted"/>
<evidence type="ECO:0000313" key="1">
    <source>
        <dbReference type="EMBL" id="ASI88352.1"/>
    </source>
</evidence>
<sequence length="68" mass="7883">MSRESARHSMHYFGQSYFNQGWGRCFSQPCYLSGNWNHIAESTLGISYTELREPIYVDASTEKIEADK</sequence>
<gene>
    <name evidence="1" type="ORF">BSZ05_00180</name>
</gene>
<evidence type="ECO:0000313" key="2">
    <source>
        <dbReference type="Proteomes" id="UP000197092"/>
    </source>
</evidence>
<dbReference type="AlphaFoldDB" id="A0AAN1FD31"/>
<organism evidence="1 2">
    <name type="scientific">Vibrio mediterranei</name>
    <dbReference type="NCBI Taxonomy" id="689"/>
    <lineage>
        <taxon>Bacteria</taxon>
        <taxon>Pseudomonadati</taxon>
        <taxon>Pseudomonadota</taxon>
        <taxon>Gammaproteobacteria</taxon>
        <taxon>Vibrionales</taxon>
        <taxon>Vibrionaceae</taxon>
        <taxon>Vibrio</taxon>
    </lineage>
</organism>
<dbReference type="KEGG" id="vsh:BSZ05_00180"/>
<protein>
    <submittedName>
        <fullName evidence="1">Uncharacterized protein</fullName>
    </submittedName>
</protein>
<dbReference type="EMBL" id="CP018308">
    <property type="protein sequence ID" value="ASI88352.1"/>
    <property type="molecule type" value="Genomic_DNA"/>
</dbReference>
<dbReference type="Proteomes" id="UP000197092">
    <property type="component" value="Chromosome 1"/>
</dbReference>
<reference evidence="2" key="1">
    <citation type="submission" date="2016-12" db="EMBL/GenBank/DDBJ databases">
        <title>Comparative genomic analysis reveals the diversity, evolution, and environmental adaptation strategies of the genus Vibrio.</title>
        <authorList>
            <person name="Lin H."/>
            <person name="Wang X."/>
            <person name="Zhang X.-H."/>
        </authorList>
    </citation>
    <scope>NUCLEOTIDE SEQUENCE [LARGE SCALE GENOMIC DNA]</scope>
    <source>
        <strain evidence="2">QT6D1</strain>
    </source>
</reference>
<name>A0AAN1FD31_9VIBR</name>